<dbReference type="InterPro" id="IPR023010">
    <property type="entry name" value="GcvPA"/>
</dbReference>
<dbReference type="PIRSF" id="PIRSF006815">
    <property type="entry name" value="GcvPA"/>
    <property type="match status" value="1"/>
</dbReference>
<dbReference type="EMBL" id="JALBUF010000003">
    <property type="protein sequence ID" value="MCI0183160.1"/>
    <property type="molecule type" value="Genomic_DNA"/>
</dbReference>
<dbReference type="Pfam" id="PF02347">
    <property type="entry name" value="GDC-P"/>
    <property type="match status" value="1"/>
</dbReference>
<dbReference type="SUPFAM" id="SSF53383">
    <property type="entry name" value="PLP-dependent transferases"/>
    <property type="match status" value="1"/>
</dbReference>
<comment type="function">
    <text evidence="1 4">The glycine cleavage system catalyzes the degradation of glycine. The P protein binds the alpha-amino group of glycine through its pyridoxal phosphate cofactor; CO(2) is released and the remaining methylamine moiety is then transferred to the lipoamide cofactor of the H protein.</text>
</comment>
<dbReference type="Gene3D" id="3.90.1150.10">
    <property type="entry name" value="Aspartate Aminotransferase, domain 1"/>
    <property type="match status" value="1"/>
</dbReference>
<dbReference type="NCBIfam" id="NF001696">
    <property type="entry name" value="PRK00451.1"/>
    <property type="match status" value="1"/>
</dbReference>
<dbReference type="HAMAP" id="MF_00712">
    <property type="entry name" value="GcvPA"/>
    <property type="match status" value="1"/>
</dbReference>
<dbReference type="InterPro" id="IPR020581">
    <property type="entry name" value="GDC_P"/>
</dbReference>
<proteinExistence type="inferred from homology"/>
<dbReference type="GO" id="GO:0009116">
    <property type="term" value="P:nucleoside metabolic process"/>
    <property type="evidence" value="ECO:0007669"/>
    <property type="project" value="InterPro"/>
</dbReference>
<evidence type="ECO:0000313" key="7">
    <source>
        <dbReference type="Proteomes" id="UP001139263"/>
    </source>
</evidence>
<evidence type="ECO:0000259" key="5">
    <source>
        <dbReference type="Pfam" id="PF02347"/>
    </source>
</evidence>
<gene>
    <name evidence="4 6" type="primary">gcvPA</name>
    <name evidence="6" type="ORF">MM817_01430</name>
</gene>
<evidence type="ECO:0000256" key="2">
    <source>
        <dbReference type="ARBA" id="ARBA00023002"/>
    </source>
</evidence>
<comment type="caution">
    <text evidence="6">The sequence shown here is derived from an EMBL/GenBank/DDBJ whole genome shotgun (WGS) entry which is preliminary data.</text>
</comment>
<keyword evidence="2 4" id="KW-0560">Oxidoreductase</keyword>
<dbReference type="PANTHER" id="PTHR42806">
    <property type="entry name" value="GLYCINE CLEAVAGE SYSTEM P-PROTEIN"/>
    <property type="match status" value="1"/>
</dbReference>
<evidence type="ECO:0000256" key="4">
    <source>
        <dbReference type="HAMAP-Rule" id="MF_00712"/>
    </source>
</evidence>
<feature type="domain" description="Glycine cleavage system P-protein N-terminal" evidence="5">
    <location>
        <begin position="5"/>
        <end position="441"/>
    </location>
</feature>
<evidence type="ECO:0000313" key="6">
    <source>
        <dbReference type="EMBL" id="MCI0183160.1"/>
    </source>
</evidence>
<comment type="subunit">
    <text evidence="4">The glycine cleavage system is composed of four proteins: P, T, L and H. In this organism, the P 'protein' is a heterodimer of two subunits.</text>
</comment>
<sequence>MNSFSYIPNTNDDREYMLRELGMKGIDDLFSDIPPLVKLKRDLELPAAASEWELMQELRRLAGKNVELGHAISLIGAGAYRHYIPSVIDAVIGRSEFYTAYTPYQPEISQGMLQAIFEYQSLVANLMGLDVSNASLYDGPTSLGEAAVVACAHTRRSKILVSRTVHPEYRQVLQTYVSGQHIVYQEIPMIDGQIDMQRLEIELSDEIAAVIIQYPNFFGGIENVRAMAELAHAHGALFVVSANPISLGLLESPGKLGADIAIAEGQPLGNSLQFGGPYLGVMAATSALTRRLPGRIVGQTKDHDGRRGFVLTLQAREQHIRREKASSNICSNQALNALAASVYLSYMGPKGLNEVASQCFAKAHFAAKLFKQAGVSIAFKGPFFHEFVIKVADGARIWRQLADEHIFLGYPLADAYPELQDHYVVAITEVVSREQLEHVAKRLEEIR</sequence>
<comment type="catalytic activity">
    <reaction evidence="3 4">
        <text>N(6)-[(R)-lipoyl]-L-lysyl-[glycine-cleavage complex H protein] + glycine + H(+) = N(6)-[(R)-S(8)-aminomethyldihydrolipoyl]-L-lysyl-[glycine-cleavage complex H protein] + CO2</text>
        <dbReference type="Rhea" id="RHEA:24304"/>
        <dbReference type="Rhea" id="RHEA-COMP:10494"/>
        <dbReference type="Rhea" id="RHEA-COMP:10495"/>
        <dbReference type="ChEBI" id="CHEBI:15378"/>
        <dbReference type="ChEBI" id="CHEBI:16526"/>
        <dbReference type="ChEBI" id="CHEBI:57305"/>
        <dbReference type="ChEBI" id="CHEBI:83099"/>
        <dbReference type="ChEBI" id="CHEBI:83143"/>
        <dbReference type="EC" id="1.4.4.2"/>
    </reaction>
</comment>
<dbReference type="Proteomes" id="UP001139263">
    <property type="component" value="Unassembled WGS sequence"/>
</dbReference>
<dbReference type="CDD" id="cd00613">
    <property type="entry name" value="GDC-P"/>
    <property type="match status" value="1"/>
</dbReference>
<dbReference type="InterPro" id="IPR015421">
    <property type="entry name" value="PyrdxlP-dep_Trfase_major"/>
</dbReference>
<comment type="similarity">
    <text evidence="4">Belongs to the GcvP family. N-terminal subunit subfamily.</text>
</comment>
<evidence type="ECO:0000256" key="3">
    <source>
        <dbReference type="ARBA" id="ARBA00049026"/>
    </source>
</evidence>
<evidence type="ECO:0000256" key="1">
    <source>
        <dbReference type="ARBA" id="ARBA00003788"/>
    </source>
</evidence>
<accession>A0A9X2ADA0</accession>
<dbReference type="InterPro" id="IPR015422">
    <property type="entry name" value="PyrdxlP-dep_Trfase_small"/>
</dbReference>
<dbReference type="GO" id="GO:0019464">
    <property type="term" value="P:glycine decarboxylation via glycine cleavage system"/>
    <property type="evidence" value="ECO:0007669"/>
    <property type="project" value="UniProtKB-UniRule"/>
</dbReference>
<dbReference type="RefSeq" id="WP_336605155.1">
    <property type="nucleotide sequence ID" value="NZ_JALBUF010000003.1"/>
</dbReference>
<dbReference type="InterPro" id="IPR049315">
    <property type="entry name" value="GDC-P_N"/>
</dbReference>
<dbReference type="EC" id="1.4.4.2" evidence="4"/>
<name>A0A9X2ADA0_9BACL</name>
<keyword evidence="7" id="KW-1185">Reference proteome</keyword>
<reference evidence="6" key="1">
    <citation type="submission" date="2022-03" db="EMBL/GenBank/DDBJ databases">
        <title>Draft Genome Sequence of Firmicute Strain S0AB, a Heterotrophic Iron/Sulfur-Oxidizing Extreme Acidophile.</title>
        <authorList>
            <person name="Vergara E."/>
            <person name="Pakostova E."/>
            <person name="Johnson D.B."/>
            <person name="Holmes D.S."/>
        </authorList>
    </citation>
    <scope>NUCLEOTIDE SEQUENCE</scope>
    <source>
        <strain evidence="6">S0AB</strain>
    </source>
</reference>
<dbReference type="Gene3D" id="3.40.640.10">
    <property type="entry name" value="Type I PLP-dependent aspartate aminotransferase-like (Major domain)"/>
    <property type="match status" value="1"/>
</dbReference>
<protein>
    <recommendedName>
        <fullName evidence="4">Probable glycine dehydrogenase (decarboxylating) subunit 1</fullName>
        <ecNumber evidence="4">1.4.4.2</ecNumber>
    </recommendedName>
    <alternativeName>
        <fullName evidence="4">Glycine cleavage system P-protein subunit 1</fullName>
    </alternativeName>
    <alternativeName>
        <fullName evidence="4">Glycine decarboxylase subunit 1</fullName>
    </alternativeName>
    <alternativeName>
        <fullName evidence="4">Glycine dehydrogenase (aminomethyl-transferring) subunit 1</fullName>
    </alternativeName>
</protein>
<dbReference type="PANTHER" id="PTHR42806:SF1">
    <property type="entry name" value="GLYCINE DEHYDROGENASE (DECARBOXYLATING)"/>
    <property type="match status" value="1"/>
</dbReference>
<dbReference type="GO" id="GO:0004375">
    <property type="term" value="F:glycine dehydrogenase (decarboxylating) activity"/>
    <property type="evidence" value="ECO:0007669"/>
    <property type="project" value="UniProtKB-EC"/>
</dbReference>
<organism evidence="6 7">
    <name type="scientific">Sulfoacidibacillus ferrooxidans</name>
    <dbReference type="NCBI Taxonomy" id="2005001"/>
    <lineage>
        <taxon>Bacteria</taxon>
        <taxon>Bacillati</taxon>
        <taxon>Bacillota</taxon>
        <taxon>Bacilli</taxon>
        <taxon>Bacillales</taxon>
        <taxon>Alicyclobacillaceae</taxon>
        <taxon>Sulfoacidibacillus</taxon>
    </lineage>
</organism>
<dbReference type="AlphaFoldDB" id="A0A9X2ADA0"/>
<dbReference type="InterPro" id="IPR015424">
    <property type="entry name" value="PyrdxlP-dep_Trfase"/>
</dbReference>